<accession>A0A392S981</accession>
<evidence type="ECO:0000313" key="2">
    <source>
        <dbReference type="Proteomes" id="UP000265520"/>
    </source>
</evidence>
<dbReference type="EMBL" id="LXQA010338619">
    <property type="protein sequence ID" value="MCI45022.1"/>
    <property type="molecule type" value="Genomic_DNA"/>
</dbReference>
<reference evidence="1 2" key="1">
    <citation type="journal article" date="2018" name="Front. Plant Sci.">
        <title>Red Clover (Trifolium pratense) and Zigzag Clover (T. medium) - A Picture of Genomic Similarities and Differences.</title>
        <authorList>
            <person name="Dluhosova J."/>
            <person name="Istvanek J."/>
            <person name="Nedelnik J."/>
            <person name="Repkova J."/>
        </authorList>
    </citation>
    <scope>NUCLEOTIDE SEQUENCE [LARGE SCALE GENOMIC DNA]</scope>
    <source>
        <strain evidence="2">cv. 10/8</strain>
        <tissue evidence="1">Leaf</tissue>
    </source>
</reference>
<organism evidence="1 2">
    <name type="scientific">Trifolium medium</name>
    <dbReference type="NCBI Taxonomy" id="97028"/>
    <lineage>
        <taxon>Eukaryota</taxon>
        <taxon>Viridiplantae</taxon>
        <taxon>Streptophyta</taxon>
        <taxon>Embryophyta</taxon>
        <taxon>Tracheophyta</taxon>
        <taxon>Spermatophyta</taxon>
        <taxon>Magnoliopsida</taxon>
        <taxon>eudicotyledons</taxon>
        <taxon>Gunneridae</taxon>
        <taxon>Pentapetalae</taxon>
        <taxon>rosids</taxon>
        <taxon>fabids</taxon>
        <taxon>Fabales</taxon>
        <taxon>Fabaceae</taxon>
        <taxon>Papilionoideae</taxon>
        <taxon>50 kb inversion clade</taxon>
        <taxon>NPAAA clade</taxon>
        <taxon>Hologalegina</taxon>
        <taxon>IRL clade</taxon>
        <taxon>Trifolieae</taxon>
        <taxon>Trifolium</taxon>
    </lineage>
</organism>
<dbReference type="AlphaFoldDB" id="A0A392S981"/>
<evidence type="ECO:0000313" key="1">
    <source>
        <dbReference type="EMBL" id="MCI45022.1"/>
    </source>
</evidence>
<protein>
    <submittedName>
        <fullName evidence="1">Uncharacterized protein</fullName>
    </submittedName>
</protein>
<proteinExistence type="predicted"/>
<keyword evidence="2" id="KW-1185">Reference proteome</keyword>
<name>A0A392S981_9FABA</name>
<dbReference type="Proteomes" id="UP000265520">
    <property type="component" value="Unassembled WGS sequence"/>
</dbReference>
<comment type="caution">
    <text evidence="1">The sequence shown here is derived from an EMBL/GenBank/DDBJ whole genome shotgun (WGS) entry which is preliminary data.</text>
</comment>
<feature type="non-terminal residue" evidence="1">
    <location>
        <position position="1"/>
    </location>
</feature>
<sequence length="43" mass="4867">YGQKCSHSCKFSYMRESLKIVNPFNLIVSLGYQSSLISLHCAI</sequence>